<evidence type="ECO:0000256" key="3">
    <source>
        <dbReference type="ARBA" id="ARBA00022989"/>
    </source>
</evidence>
<keyword evidence="4 5" id="KW-0472">Membrane</keyword>
<proteinExistence type="predicted"/>
<feature type="transmembrane region" description="Helical" evidence="5">
    <location>
        <begin position="32"/>
        <end position="51"/>
    </location>
</feature>
<comment type="caution">
    <text evidence="6">The sequence shown here is derived from an EMBL/GenBank/DDBJ whole genome shotgun (WGS) entry which is preliminary data.</text>
</comment>
<protein>
    <recommendedName>
        <fullName evidence="8">ABC-transporter type IV</fullName>
    </recommendedName>
</protein>
<evidence type="ECO:0000256" key="2">
    <source>
        <dbReference type="ARBA" id="ARBA00022692"/>
    </source>
</evidence>
<dbReference type="InterPro" id="IPR010540">
    <property type="entry name" value="CmpB_TMEM229"/>
</dbReference>
<feature type="transmembrane region" description="Helical" evidence="5">
    <location>
        <begin position="63"/>
        <end position="84"/>
    </location>
</feature>
<keyword evidence="2 5" id="KW-0812">Transmembrane</keyword>
<dbReference type="PANTHER" id="PTHR31746:SF2">
    <property type="entry name" value="TRANSMEMBRANE PROTEIN 229A"/>
    <property type="match status" value="1"/>
</dbReference>
<dbReference type="OrthoDB" id="5523261at2"/>
<dbReference type="RefSeq" id="WP_115481071.1">
    <property type="nucleotide sequence ID" value="NZ_QRCT01000013.1"/>
</dbReference>
<feature type="transmembrane region" description="Helical" evidence="5">
    <location>
        <begin position="5"/>
        <end position="26"/>
    </location>
</feature>
<comment type="subcellular location">
    <subcellularLocation>
        <location evidence="1">Membrane</location>
        <topology evidence="1">Multi-pass membrane protein</topology>
    </subcellularLocation>
</comment>
<evidence type="ECO:0000313" key="7">
    <source>
        <dbReference type="Proteomes" id="UP000255036"/>
    </source>
</evidence>
<evidence type="ECO:0000256" key="4">
    <source>
        <dbReference type="ARBA" id="ARBA00023136"/>
    </source>
</evidence>
<dbReference type="PANTHER" id="PTHR31746">
    <property type="entry name" value="TRANSMEMBRANE PROTEIN 229 FAMILY MEMBER"/>
    <property type="match status" value="1"/>
</dbReference>
<feature type="transmembrane region" description="Helical" evidence="5">
    <location>
        <begin position="104"/>
        <end position="124"/>
    </location>
</feature>
<reference evidence="6 7" key="1">
    <citation type="submission" date="2018-07" db="EMBL/GenBank/DDBJ databases">
        <title>Anaerosacharophilus polymeroproducens gen. nov. sp. nov., an anaerobic bacterium isolated from salt field.</title>
        <authorList>
            <person name="Kim W."/>
            <person name="Yang S.-H."/>
            <person name="Oh J."/>
            <person name="Lee J.-H."/>
            <person name="Kwon K.K."/>
        </authorList>
    </citation>
    <scope>NUCLEOTIDE SEQUENCE [LARGE SCALE GENOMIC DNA]</scope>
    <source>
        <strain evidence="6 7">MCWD5</strain>
    </source>
</reference>
<keyword evidence="7" id="KW-1185">Reference proteome</keyword>
<dbReference type="Pfam" id="PF06541">
    <property type="entry name" value="ABC_trans_CmpB"/>
    <property type="match status" value="1"/>
</dbReference>
<evidence type="ECO:0000256" key="1">
    <source>
        <dbReference type="ARBA" id="ARBA00004141"/>
    </source>
</evidence>
<gene>
    <name evidence="6" type="ORF">DWV06_04960</name>
</gene>
<dbReference type="Proteomes" id="UP000255036">
    <property type="component" value="Unassembled WGS sequence"/>
</dbReference>
<keyword evidence="3 5" id="KW-1133">Transmembrane helix</keyword>
<dbReference type="EMBL" id="QRCT01000013">
    <property type="protein sequence ID" value="RDU24327.1"/>
    <property type="molecule type" value="Genomic_DNA"/>
</dbReference>
<evidence type="ECO:0008006" key="8">
    <source>
        <dbReference type="Google" id="ProtNLM"/>
    </source>
</evidence>
<accession>A0A371AXP6</accession>
<organism evidence="6 7">
    <name type="scientific">Anaerosacchariphilus polymeriproducens</name>
    <dbReference type="NCBI Taxonomy" id="1812858"/>
    <lineage>
        <taxon>Bacteria</taxon>
        <taxon>Bacillati</taxon>
        <taxon>Bacillota</taxon>
        <taxon>Clostridia</taxon>
        <taxon>Lachnospirales</taxon>
        <taxon>Lachnospiraceae</taxon>
        <taxon>Anaerosacchariphilus</taxon>
    </lineage>
</organism>
<name>A0A371AXP6_9FIRM</name>
<evidence type="ECO:0000313" key="6">
    <source>
        <dbReference type="EMBL" id="RDU24327.1"/>
    </source>
</evidence>
<dbReference type="AlphaFoldDB" id="A0A371AXP6"/>
<dbReference type="GO" id="GO:0016020">
    <property type="term" value="C:membrane"/>
    <property type="evidence" value="ECO:0007669"/>
    <property type="project" value="UniProtKB-SubCell"/>
</dbReference>
<evidence type="ECO:0000256" key="5">
    <source>
        <dbReference type="SAM" id="Phobius"/>
    </source>
</evidence>
<sequence length="130" mass="15526">MKKKFFLCGTIGWCMEILFTSTHSILEKNFQLTGYTSLWMFPIYGMASFLLPMYKYVKKLHIFFRGSIYTLCIFITEYFTGSFLKQYHLCPWDYSKAKLNINGVIRLDFAPFWFFLGLLFERILTQNPRS</sequence>